<organism evidence="2 3">
    <name type="scientific">Adonisia turfae CCMR0082</name>
    <dbReference type="NCBI Taxonomy" id="2304604"/>
    <lineage>
        <taxon>Bacteria</taxon>
        <taxon>Bacillati</taxon>
        <taxon>Cyanobacteriota</taxon>
        <taxon>Adonisia</taxon>
        <taxon>Adonisia turfae</taxon>
    </lineage>
</organism>
<evidence type="ECO:0000259" key="1">
    <source>
        <dbReference type="Pfam" id="PF18823"/>
    </source>
</evidence>
<protein>
    <recommendedName>
        <fullName evidence="1">Inorganic pyrophosphatase domain-containing protein</fullName>
    </recommendedName>
</protein>
<gene>
    <name evidence="2" type="ORF">D0962_22660</name>
</gene>
<dbReference type="RefSeq" id="WP_163666686.1">
    <property type="nucleotide sequence ID" value="NZ_QZCE01000002.1"/>
</dbReference>
<dbReference type="InterPro" id="IPR041595">
    <property type="entry name" value="Inorganic_Pase"/>
</dbReference>
<comment type="caution">
    <text evidence="2">The sequence shown here is derived from an EMBL/GenBank/DDBJ whole genome shotgun (WGS) entry which is preliminary data.</text>
</comment>
<reference evidence="2 3" key="1">
    <citation type="journal article" date="2020" name="Microb. Ecol.">
        <title>Ecogenomics of the Marine Benthic Filamentous Cyanobacterium Adonisia.</title>
        <authorList>
            <person name="Walter J.M."/>
            <person name="Coutinho F.H."/>
            <person name="Leomil L."/>
            <person name="Hargreaves P.I."/>
            <person name="Campeao M.E."/>
            <person name="Vieira V.V."/>
            <person name="Silva B.S."/>
            <person name="Fistarol G.O."/>
            <person name="Salomon P.S."/>
            <person name="Sawabe T."/>
            <person name="Mino S."/>
            <person name="Hosokawa M."/>
            <person name="Miyashita H."/>
            <person name="Maruyama F."/>
            <person name="van Verk M.C."/>
            <person name="Dutilh B.E."/>
            <person name="Thompson C.C."/>
            <person name="Thompson F.L."/>
        </authorList>
    </citation>
    <scope>NUCLEOTIDE SEQUENCE [LARGE SCALE GENOMIC DNA]</scope>
    <source>
        <strain evidence="2 3">CCMR0082</strain>
    </source>
</reference>
<accession>A0A6M0SAQ0</accession>
<dbReference type="AlphaFoldDB" id="A0A6M0SAQ0"/>
<evidence type="ECO:0000313" key="2">
    <source>
        <dbReference type="EMBL" id="NEZ65530.1"/>
    </source>
</evidence>
<dbReference type="Pfam" id="PF18823">
    <property type="entry name" value="InPase"/>
    <property type="match status" value="1"/>
</dbReference>
<proteinExistence type="predicted"/>
<sequence length="463" mass="51962">MTPKKLAELAIESIYNEPVDVQELTIGVPSDGWNAIFSASIEGKKKLLKSIFNGEELIYFDPETVDVSELRADELDFASQFTRTEDIKTDDATPTKRVLKWNGFEIGLQYLPFEKRHGRVLPAGYGHFRKTKGADGMAVDVYVGTQLTSPKIFVIDQFINGEFDEEKMVIGVERIEDAIAIYTAAMPREMMGGVREISLEQLREYKVGVETKADAAETFQPDPVAISDYADLNSLIEFNWDAVRDIAAEQGWIWDAEQGVYLADDEPAPYDLILEVTQAELERLEGEIEEATTLLIDGDATATEWEELIAETVVAAALLFCLLGFGRRPTTSQEADLQRELERQFKYLRNFTQDILTGTMTPAGIAARGKLYVHDAQLGYVLGQELAHPRAEFPYVRNRLGSCDHCRDCIAETGRGWVRRGDMSMPGTRLCRIRCCCGLEYGHEGKVRLDEVATMLGIRDGWL</sequence>
<name>A0A6M0SAQ0_9CYAN</name>
<dbReference type="Proteomes" id="UP000473574">
    <property type="component" value="Unassembled WGS sequence"/>
</dbReference>
<feature type="domain" description="Inorganic pyrophosphatase" evidence="1">
    <location>
        <begin position="96"/>
        <end position="205"/>
    </location>
</feature>
<evidence type="ECO:0000313" key="3">
    <source>
        <dbReference type="Proteomes" id="UP000473574"/>
    </source>
</evidence>
<dbReference type="EMBL" id="QZCE01000002">
    <property type="protein sequence ID" value="NEZ65530.1"/>
    <property type="molecule type" value="Genomic_DNA"/>
</dbReference>